<evidence type="ECO:0000313" key="4">
    <source>
        <dbReference type="Proteomes" id="UP000054823"/>
    </source>
</evidence>
<keyword evidence="2" id="KW-0472">Membrane</keyword>
<dbReference type="EMBL" id="CYPW01000018">
    <property type="protein sequence ID" value="CUH52553.1"/>
    <property type="molecule type" value="Genomic_DNA"/>
</dbReference>
<organism evidence="3 4">
    <name type="scientific">Shimia marina</name>
    <dbReference type="NCBI Taxonomy" id="321267"/>
    <lineage>
        <taxon>Bacteria</taxon>
        <taxon>Pseudomonadati</taxon>
        <taxon>Pseudomonadota</taxon>
        <taxon>Alphaproteobacteria</taxon>
        <taxon>Rhodobacterales</taxon>
        <taxon>Roseobacteraceae</taxon>
    </lineage>
</organism>
<feature type="transmembrane region" description="Helical" evidence="2">
    <location>
        <begin position="29"/>
        <end position="49"/>
    </location>
</feature>
<evidence type="ECO:0000313" key="3">
    <source>
        <dbReference type="EMBL" id="CUH52553.1"/>
    </source>
</evidence>
<evidence type="ECO:0000256" key="1">
    <source>
        <dbReference type="SAM" id="MobiDB-lite"/>
    </source>
</evidence>
<gene>
    <name evidence="3" type="ORF">SHM7688_02000</name>
</gene>
<dbReference type="Proteomes" id="UP000054823">
    <property type="component" value="Unassembled WGS sequence"/>
</dbReference>
<keyword evidence="2" id="KW-1133">Transmembrane helix</keyword>
<name>A0A0P1EQ47_9RHOB</name>
<dbReference type="RefSeq" id="WP_058239770.1">
    <property type="nucleotide sequence ID" value="NZ_CYPW01000018.1"/>
</dbReference>
<sequence>MSLADATDFTSSAVDTDAHHDDLPSRKEVITVWSAIALIAALWATSVAMFGIPGLYMPAVALVPVVFLALVVISRG</sequence>
<protein>
    <submittedName>
        <fullName evidence="3">Uncharacterized protein</fullName>
    </submittedName>
</protein>
<proteinExistence type="predicted"/>
<feature type="transmembrane region" description="Helical" evidence="2">
    <location>
        <begin position="55"/>
        <end position="73"/>
    </location>
</feature>
<keyword evidence="2" id="KW-0812">Transmembrane</keyword>
<feature type="region of interest" description="Disordered" evidence="1">
    <location>
        <begin position="1"/>
        <end position="20"/>
    </location>
</feature>
<evidence type="ECO:0000256" key="2">
    <source>
        <dbReference type="SAM" id="Phobius"/>
    </source>
</evidence>
<keyword evidence="4" id="KW-1185">Reference proteome</keyword>
<dbReference type="STRING" id="321267.SHM7688_02000"/>
<accession>A0A0P1EQ47</accession>
<reference evidence="3 4" key="1">
    <citation type="submission" date="2015-09" db="EMBL/GenBank/DDBJ databases">
        <authorList>
            <consortium name="Swine Surveillance"/>
        </authorList>
    </citation>
    <scope>NUCLEOTIDE SEQUENCE [LARGE SCALE GENOMIC DNA]</scope>
    <source>
        <strain evidence="3 4">CECT 7688</strain>
    </source>
</reference>
<dbReference type="AlphaFoldDB" id="A0A0P1EQ47"/>